<dbReference type="InterPro" id="IPR016032">
    <property type="entry name" value="Sig_transdc_resp-reg_C-effctor"/>
</dbReference>
<dbReference type="SUPFAM" id="SSF75516">
    <property type="entry name" value="Pheromone-binding domain of LuxR-like quorum-sensing transcription factors"/>
    <property type="match status" value="1"/>
</dbReference>
<dbReference type="PANTHER" id="PTHR44688">
    <property type="entry name" value="DNA-BINDING TRANSCRIPTIONAL ACTIVATOR DEVR_DOSR"/>
    <property type="match status" value="1"/>
</dbReference>
<dbReference type="Pfam" id="PF03472">
    <property type="entry name" value="Autoind_bind"/>
    <property type="match status" value="1"/>
</dbReference>
<dbReference type="GO" id="GO:0003677">
    <property type="term" value="F:DNA binding"/>
    <property type="evidence" value="ECO:0007669"/>
    <property type="project" value="UniProtKB-KW"/>
</dbReference>
<evidence type="ECO:0000256" key="3">
    <source>
        <dbReference type="ARBA" id="ARBA00023163"/>
    </source>
</evidence>
<protein>
    <submittedName>
        <fullName evidence="5">LuxR family transcriptional regulator</fullName>
    </submittedName>
</protein>
<dbReference type="SUPFAM" id="SSF46894">
    <property type="entry name" value="C-terminal effector domain of the bipartite response regulators"/>
    <property type="match status" value="1"/>
</dbReference>
<evidence type="ECO:0000313" key="6">
    <source>
        <dbReference type="Proteomes" id="UP000289650"/>
    </source>
</evidence>
<dbReference type="Gene3D" id="1.10.10.10">
    <property type="entry name" value="Winged helix-like DNA-binding domain superfamily/Winged helix DNA-binding domain"/>
    <property type="match status" value="1"/>
</dbReference>
<dbReference type="PROSITE" id="PS50043">
    <property type="entry name" value="HTH_LUXR_2"/>
    <property type="match status" value="1"/>
</dbReference>
<dbReference type="PRINTS" id="PR00038">
    <property type="entry name" value="HTHLUXR"/>
</dbReference>
<reference evidence="5 6" key="1">
    <citation type="submission" date="2018-08" db="EMBL/GenBank/DDBJ databases">
        <title>Mountain-cultivated ginseng endophyte, Burkholderia stabilis and its activity against ginseng root rot disease.</title>
        <authorList>
            <person name="Tapan Kumar M."/>
            <person name="Bae H."/>
            <person name="Shanmugam G."/>
            <person name="Jeon J."/>
        </authorList>
    </citation>
    <scope>NUCLEOTIDE SEQUENCE [LARGE SCALE GENOMIC DNA]</scope>
    <source>
        <strain evidence="5 6">EB159</strain>
    </source>
</reference>
<dbReference type="PANTHER" id="PTHR44688:SF16">
    <property type="entry name" value="DNA-BINDING TRANSCRIPTIONAL ACTIVATOR DEVR_DOSR"/>
    <property type="match status" value="1"/>
</dbReference>
<organism evidence="5 6">
    <name type="scientific">Burkholderia stabilis</name>
    <dbReference type="NCBI Taxonomy" id="95485"/>
    <lineage>
        <taxon>Bacteria</taxon>
        <taxon>Pseudomonadati</taxon>
        <taxon>Pseudomonadota</taxon>
        <taxon>Betaproteobacteria</taxon>
        <taxon>Burkholderiales</taxon>
        <taxon>Burkholderiaceae</taxon>
        <taxon>Burkholderia</taxon>
        <taxon>Burkholderia cepacia complex</taxon>
    </lineage>
</organism>
<evidence type="ECO:0000256" key="2">
    <source>
        <dbReference type="ARBA" id="ARBA00023125"/>
    </source>
</evidence>
<dbReference type="CDD" id="cd06170">
    <property type="entry name" value="LuxR_C_like"/>
    <property type="match status" value="1"/>
</dbReference>
<evidence type="ECO:0000256" key="1">
    <source>
        <dbReference type="ARBA" id="ARBA00023015"/>
    </source>
</evidence>
<proteinExistence type="predicted"/>
<dbReference type="RefSeq" id="WP_129517773.1">
    <property type="nucleotide sequence ID" value="NZ_QWEX01000003.1"/>
</dbReference>
<dbReference type="InterPro" id="IPR036693">
    <property type="entry name" value="TF_LuxR_autoind-bd_dom_sf"/>
</dbReference>
<dbReference type="InterPro" id="IPR036388">
    <property type="entry name" value="WH-like_DNA-bd_sf"/>
</dbReference>
<sequence length="252" mass="29180">MEAIVFVSESDGASREFDDCFFSKLSSLDEAWFEVVTRLTASFGFEHVMFSVYHRWGMPLKSLFVRATYSEEWQEIYNQREYYRIDPALMYCLSHSTPLIWSSNTFKTDAQRAMYDEACHYGLRTGVALPIHGPQLQVGMFCLASNLSRDDFANNVSIFLPKLTMLRDQMTENSSRYLTMHVGSNIPKLTPRELECLKWTAHGKTTWEISRILDCSEDAVNFHIKNIRKKFEVPTRREAVIMAMHLGIISLD</sequence>
<dbReference type="Proteomes" id="UP000289650">
    <property type="component" value="Unassembled WGS sequence"/>
</dbReference>
<dbReference type="InterPro" id="IPR005143">
    <property type="entry name" value="TF_LuxR_autoind-bd_dom"/>
</dbReference>
<keyword evidence="3" id="KW-0804">Transcription</keyword>
<accession>A0A4Q2A940</accession>
<name>A0A4Q2A940_9BURK</name>
<evidence type="ECO:0000313" key="5">
    <source>
        <dbReference type="EMBL" id="RXV65331.1"/>
    </source>
</evidence>
<dbReference type="SMART" id="SM00421">
    <property type="entry name" value="HTH_LUXR"/>
    <property type="match status" value="1"/>
</dbReference>
<feature type="domain" description="HTH luxR-type" evidence="4">
    <location>
        <begin position="182"/>
        <end position="247"/>
    </location>
</feature>
<dbReference type="AlphaFoldDB" id="A0A4Q2A940"/>
<gene>
    <name evidence="5" type="ORF">D1006_35125</name>
</gene>
<dbReference type="EMBL" id="QWEX01000003">
    <property type="protein sequence ID" value="RXV65331.1"/>
    <property type="molecule type" value="Genomic_DNA"/>
</dbReference>
<dbReference type="OrthoDB" id="9774661at2"/>
<keyword evidence="1" id="KW-0805">Transcription regulation</keyword>
<comment type="caution">
    <text evidence="5">The sequence shown here is derived from an EMBL/GenBank/DDBJ whole genome shotgun (WGS) entry which is preliminary data.</text>
</comment>
<dbReference type="InterPro" id="IPR000792">
    <property type="entry name" value="Tscrpt_reg_LuxR_C"/>
</dbReference>
<keyword evidence="2" id="KW-0238">DNA-binding</keyword>
<dbReference type="Gene3D" id="3.30.450.80">
    <property type="entry name" value="Transcription factor LuxR-like, autoinducer-binding domain"/>
    <property type="match status" value="1"/>
</dbReference>
<dbReference type="GO" id="GO:0006355">
    <property type="term" value="P:regulation of DNA-templated transcription"/>
    <property type="evidence" value="ECO:0007669"/>
    <property type="project" value="InterPro"/>
</dbReference>
<dbReference type="Pfam" id="PF00196">
    <property type="entry name" value="GerE"/>
    <property type="match status" value="1"/>
</dbReference>
<evidence type="ECO:0000259" key="4">
    <source>
        <dbReference type="PROSITE" id="PS50043"/>
    </source>
</evidence>